<evidence type="ECO:0000256" key="3">
    <source>
        <dbReference type="ARBA" id="ARBA00022833"/>
    </source>
</evidence>
<proteinExistence type="predicted"/>
<gene>
    <name evidence="9" type="ORF">Celaphus_00014037</name>
</gene>
<evidence type="ECO:0000256" key="5">
    <source>
        <dbReference type="ARBA" id="ARBA00065794"/>
    </source>
</evidence>
<feature type="non-terminal residue" evidence="9">
    <location>
        <position position="288"/>
    </location>
</feature>
<dbReference type="Gene3D" id="3.30.160.60">
    <property type="entry name" value="Classic Zinc Finger"/>
    <property type="match status" value="1"/>
</dbReference>
<dbReference type="AlphaFoldDB" id="A0A212CCY4"/>
<name>A0A212CCY4_CEREH</name>
<feature type="region of interest" description="Disordered" evidence="7">
    <location>
        <begin position="207"/>
        <end position="236"/>
    </location>
</feature>
<dbReference type="PANTHER" id="PTHR44029:SF1">
    <property type="entry name" value="DNAJ HOMOLOG SUBFAMILY C MEMBER 21"/>
    <property type="match status" value="1"/>
</dbReference>
<evidence type="ECO:0000313" key="9">
    <source>
        <dbReference type="EMBL" id="OWK03782.1"/>
    </source>
</evidence>
<protein>
    <recommendedName>
        <fullName evidence="6">DnaJ homolog subfamily C member 21</fullName>
    </recommendedName>
</protein>
<dbReference type="FunFam" id="1.10.287.110:FF:000046">
    <property type="entry name" value="dnaJ homolog subfamily C member 21"/>
    <property type="match status" value="1"/>
</dbReference>
<dbReference type="InterPro" id="IPR036236">
    <property type="entry name" value="Znf_C2H2_sf"/>
</dbReference>
<feature type="region of interest" description="Disordered" evidence="7">
    <location>
        <begin position="155"/>
        <end position="177"/>
    </location>
</feature>
<dbReference type="EMBL" id="MKHE01000022">
    <property type="protein sequence ID" value="OWK03782.1"/>
    <property type="molecule type" value="Genomic_DNA"/>
</dbReference>
<feature type="domain" description="J" evidence="8">
    <location>
        <begin position="29"/>
        <end position="95"/>
    </location>
</feature>
<evidence type="ECO:0000256" key="4">
    <source>
        <dbReference type="ARBA" id="ARBA00054740"/>
    </source>
</evidence>
<comment type="function">
    <text evidence="4">May act as a co-chaperone for HSP70. May play a role in ribosomal RNA (rRNA) biogenesis, possibly in the maturation of the 60S subunit. Binds the precursor 45S rRNA.</text>
</comment>
<evidence type="ECO:0000313" key="10">
    <source>
        <dbReference type="Proteomes" id="UP000242450"/>
    </source>
</evidence>
<dbReference type="PROSITE" id="PS50076">
    <property type="entry name" value="DNAJ_2"/>
    <property type="match status" value="1"/>
</dbReference>
<dbReference type="GO" id="GO:0005737">
    <property type="term" value="C:cytoplasm"/>
    <property type="evidence" value="ECO:0007669"/>
    <property type="project" value="TreeGrafter"/>
</dbReference>
<dbReference type="InterPro" id="IPR022755">
    <property type="entry name" value="Znf_C2H2_jaz"/>
</dbReference>
<dbReference type="SUPFAM" id="SSF46565">
    <property type="entry name" value="Chaperone J-domain"/>
    <property type="match status" value="1"/>
</dbReference>
<comment type="subunit">
    <text evidence="5">Interacts with HSPA8, PA2G4 and ZNF622.</text>
</comment>
<reference evidence="9 10" key="1">
    <citation type="journal article" date="2018" name="Mol. Genet. Genomics">
        <title>The red deer Cervus elaphus genome CerEla1.0: sequencing, annotating, genes, and chromosomes.</title>
        <authorList>
            <person name="Bana N.A."/>
            <person name="Nyiri A."/>
            <person name="Nagy J."/>
            <person name="Frank K."/>
            <person name="Nagy T."/>
            <person name="Steger V."/>
            <person name="Schiller M."/>
            <person name="Lakatos P."/>
            <person name="Sugar L."/>
            <person name="Horn P."/>
            <person name="Barta E."/>
            <person name="Orosz L."/>
        </authorList>
    </citation>
    <scope>NUCLEOTIDE SEQUENCE [LARGE SCALE GENOMIC DNA]</scope>
    <source>
        <strain evidence="9">Hungarian</strain>
    </source>
</reference>
<dbReference type="InterPro" id="IPR036869">
    <property type="entry name" value="J_dom_sf"/>
</dbReference>
<sequence>RGPPGPPPPLRPWPGLLAEPTALSGDIKCHYEGLGVRNDAGEEELKKAYWKLAQKWHPDKNLDNAAEAAEKFKLIQAAYDVLSDPQHIIWYDNRREALVKGGRDGEYQEDSLDLLHYFTVTCYSDYGHDEKGYYTVAFIRKWDRRVQAHRKLVEEQNAEKAREAEAMRRRRKRKQTRLAEQCREHSWMAVAGLEKELGEMEAQYEKQFGDGSGDDEAEEPQLRDGQDGKDSDEAEDAELYDGLYCPAWDKSFKTEKALRNHEKSRKHREMAALLKQQLEEEEANFSGP</sequence>
<evidence type="ECO:0000256" key="7">
    <source>
        <dbReference type="SAM" id="MobiDB-lite"/>
    </source>
</evidence>
<dbReference type="SUPFAM" id="SSF57667">
    <property type="entry name" value="beta-beta-alpha zinc fingers"/>
    <property type="match status" value="1"/>
</dbReference>
<evidence type="ECO:0000259" key="8">
    <source>
        <dbReference type="PROSITE" id="PS50076"/>
    </source>
</evidence>
<comment type="caution">
    <text evidence="9">The sequence shown here is derived from an EMBL/GenBank/DDBJ whole genome shotgun (WGS) entry which is preliminary data.</text>
</comment>
<dbReference type="OrthoDB" id="5894at2759"/>
<dbReference type="Pfam" id="PF00226">
    <property type="entry name" value="DnaJ"/>
    <property type="match status" value="1"/>
</dbReference>
<keyword evidence="2" id="KW-0863">Zinc-finger</keyword>
<evidence type="ECO:0000256" key="2">
    <source>
        <dbReference type="ARBA" id="ARBA00022771"/>
    </source>
</evidence>
<dbReference type="GO" id="GO:0008270">
    <property type="term" value="F:zinc ion binding"/>
    <property type="evidence" value="ECO:0007669"/>
    <property type="project" value="UniProtKB-KW"/>
</dbReference>
<feature type="non-terminal residue" evidence="9">
    <location>
        <position position="1"/>
    </location>
</feature>
<keyword evidence="1" id="KW-0479">Metal-binding</keyword>
<keyword evidence="3" id="KW-0862">Zinc</keyword>
<evidence type="ECO:0000256" key="6">
    <source>
        <dbReference type="ARBA" id="ARBA00074367"/>
    </source>
</evidence>
<accession>A0A212CCY4</accession>
<dbReference type="PANTHER" id="PTHR44029">
    <property type="entry name" value="DNAJ HOMOLOG SUBFAMILY C MEMBER 21"/>
    <property type="match status" value="1"/>
</dbReference>
<evidence type="ECO:0000256" key="1">
    <source>
        <dbReference type="ARBA" id="ARBA00022723"/>
    </source>
</evidence>
<dbReference type="CDD" id="cd06257">
    <property type="entry name" value="DnaJ"/>
    <property type="match status" value="1"/>
</dbReference>
<organism evidence="9 10">
    <name type="scientific">Cervus elaphus hippelaphus</name>
    <name type="common">European red deer</name>
    <dbReference type="NCBI Taxonomy" id="46360"/>
    <lineage>
        <taxon>Eukaryota</taxon>
        <taxon>Metazoa</taxon>
        <taxon>Chordata</taxon>
        <taxon>Craniata</taxon>
        <taxon>Vertebrata</taxon>
        <taxon>Euteleostomi</taxon>
        <taxon>Mammalia</taxon>
        <taxon>Eutheria</taxon>
        <taxon>Laurasiatheria</taxon>
        <taxon>Artiodactyla</taxon>
        <taxon>Ruminantia</taxon>
        <taxon>Pecora</taxon>
        <taxon>Cervidae</taxon>
        <taxon>Cervinae</taxon>
        <taxon>Cervus</taxon>
    </lineage>
</organism>
<keyword evidence="10" id="KW-1185">Reference proteome</keyword>
<dbReference type="InterPro" id="IPR051964">
    <property type="entry name" value="Chaperone_stress_response"/>
</dbReference>
<dbReference type="Pfam" id="PF12171">
    <property type="entry name" value="zf-C2H2_jaz"/>
    <property type="match status" value="1"/>
</dbReference>
<dbReference type="Gene3D" id="1.10.287.110">
    <property type="entry name" value="DnaJ domain"/>
    <property type="match status" value="1"/>
</dbReference>
<feature type="compositionally biased region" description="Basic and acidic residues" evidence="7">
    <location>
        <begin position="220"/>
        <end position="231"/>
    </location>
</feature>
<feature type="compositionally biased region" description="Basic and acidic residues" evidence="7">
    <location>
        <begin position="155"/>
        <end position="167"/>
    </location>
</feature>
<dbReference type="InterPro" id="IPR001623">
    <property type="entry name" value="DnaJ_domain"/>
</dbReference>
<dbReference type="SMART" id="SM00271">
    <property type="entry name" value="DnaJ"/>
    <property type="match status" value="1"/>
</dbReference>
<dbReference type="PRINTS" id="PR00625">
    <property type="entry name" value="JDOMAIN"/>
</dbReference>
<dbReference type="Proteomes" id="UP000242450">
    <property type="component" value="Chromosome 22"/>
</dbReference>